<dbReference type="Gene3D" id="1.25.40.20">
    <property type="entry name" value="Ankyrin repeat-containing domain"/>
    <property type="match status" value="2"/>
</dbReference>
<feature type="domain" description="AAA+ ATPase" evidence="4">
    <location>
        <begin position="301"/>
        <end position="449"/>
    </location>
</feature>
<dbReference type="OMA" id="ARYMHRD"/>
<dbReference type="GO" id="GO:0005739">
    <property type="term" value="C:mitochondrion"/>
    <property type="evidence" value="ECO:0007669"/>
    <property type="project" value="TreeGrafter"/>
</dbReference>
<reference evidence="7" key="3">
    <citation type="submission" date="2015-06" db="UniProtKB">
        <authorList>
            <consortium name="EnsemblMetazoa"/>
        </authorList>
    </citation>
    <scope>IDENTIFICATION</scope>
</reference>
<dbReference type="GO" id="GO:0005524">
    <property type="term" value="F:ATP binding"/>
    <property type="evidence" value="ECO:0007669"/>
    <property type="project" value="UniProtKB-KW"/>
</dbReference>
<accession>R7U924</accession>
<dbReference type="SMART" id="SM00248">
    <property type="entry name" value="ANK"/>
    <property type="match status" value="3"/>
</dbReference>
<dbReference type="PANTHER" id="PTHR11638:SF93">
    <property type="entry name" value="MITOCHONDRIAL DISAGGREGASE"/>
    <property type="match status" value="1"/>
</dbReference>
<feature type="repeat" description="ANK" evidence="3">
    <location>
        <begin position="193"/>
        <end position="225"/>
    </location>
</feature>
<dbReference type="EMBL" id="KB306105">
    <property type="protein sequence ID" value="ELU00197.1"/>
    <property type="molecule type" value="Genomic_DNA"/>
</dbReference>
<dbReference type="STRING" id="283909.R7U924"/>
<dbReference type="InterPro" id="IPR003593">
    <property type="entry name" value="AAA+_ATPase"/>
</dbReference>
<dbReference type="GO" id="GO:0034605">
    <property type="term" value="P:cellular response to heat"/>
    <property type="evidence" value="ECO:0007669"/>
    <property type="project" value="TreeGrafter"/>
</dbReference>
<keyword evidence="3" id="KW-0040">ANK repeat</keyword>
<evidence type="ECO:0000313" key="8">
    <source>
        <dbReference type="Proteomes" id="UP000014760"/>
    </source>
</evidence>
<dbReference type="SMART" id="SM01086">
    <property type="entry name" value="ClpB_D2-small"/>
    <property type="match status" value="1"/>
</dbReference>
<dbReference type="Pfam" id="PF10431">
    <property type="entry name" value="ClpB_D2-small"/>
    <property type="match status" value="1"/>
</dbReference>
<reference evidence="6 8" key="2">
    <citation type="journal article" date="2013" name="Nature">
        <title>Insights into bilaterian evolution from three spiralian genomes.</title>
        <authorList>
            <person name="Simakov O."/>
            <person name="Marletaz F."/>
            <person name="Cho S.J."/>
            <person name="Edsinger-Gonzales E."/>
            <person name="Havlak P."/>
            <person name="Hellsten U."/>
            <person name="Kuo D.H."/>
            <person name="Larsson T."/>
            <person name="Lv J."/>
            <person name="Arendt D."/>
            <person name="Savage R."/>
            <person name="Osoegawa K."/>
            <person name="de Jong P."/>
            <person name="Grimwood J."/>
            <person name="Chapman J.A."/>
            <person name="Shapiro H."/>
            <person name="Aerts A."/>
            <person name="Otillar R.P."/>
            <person name="Terry A.Y."/>
            <person name="Boore J.L."/>
            <person name="Grigoriev I.V."/>
            <person name="Lindberg D.R."/>
            <person name="Seaver E.C."/>
            <person name="Weisblat D.A."/>
            <person name="Putnam N.H."/>
            <person name="Rokhsar D.S."/>
        </authorList>
    </citation>
    <scope>NUCLEOTIDE SEQUENCE</scope>
    <source>
        <strain evidence="6 8">I ESC-2004</strain>
    </source>
</reference>
<dbReference type="PROSITE" id="PS50297">
    <property type="entry name" value="ANK_REP_REGION"/>
    <property type="match status" value="2"/>
</dbReference>
<dbReference type="SUPFAM" id="SSF48403">
    <property type="entry name" value="Ankyrin repeat"/>
    <property type="match status" value="1"/>
</dbReference>
<dbReference type="Gene3D" id="1.10.8.60">
    <property type="match status" value="1"/>
</dbReference>
<protein>
    <submittedName>
        <fullName evidence="6 7">Uncharacterized protein</fullName>
    </submittedName>
</protein>
<dbReference type="Gene3D" id="3.40.50.300">
    <property type="entry name" value="P-loop containing nucleotide triphosphate hydrolases"/>
    <property type="match status" value="1"/>
</dbReference>
<evidence type="ECO:0000256" key="3">
    <source>
        <dbReference type="PROSITE-ProRule" id="PRU00023"/>
    </source>
</evidence>
<dbReference type="InterPro" id="IPR019489">
    <property type="entry name" value="Clp_ATPase_C"/>
</dbReference>
<dbReference type="GO" id="GO:0016887">
    <property type="term" value="F:ATP hydrolysis activity"/>
    <property type="evidence" value="ECO:0007669"/>
    <property type="project" value="InterPro"/>
</dbReference>
<dbReference type="EnsemblMetazoa" id="CapteT151350">
    <property type="protein sequence ID" value="CapteP151350"/>
    <property type="gene ID" value="CapteG151350"/>
</dbReference>
<reference evidence="8" key="1">
    <citation type="submission" date="2012-12" db="EMBL/GenBank/DDBJ databases">
        <authorList>
            <person name="Hellsten U."/>
            <person name="Grimwood J."/>
            <person name="Chapman J.A."/>
            <person name="Shapiro H."/>
            <person name="Aerts A."/>
            <person name="Otillar R.P."/>
            <person name="Terry A.Y."/>
            <person name="Boore J.L."/>
            <person name="Simakov O."/>
            <person name="Marletaz F."/>
            <person name="Cho S.-J."/>
            <person name="Edsinger-Gonzales E."/>
            <person name="Havlak P."/>
            <person name="Kuo D.-H."/>
            <person name="Larsson T."/>
            <person name="Lv J."/>
            <person name="Arendt D."/>
            <person name="Savage R."/>
            <person name="Osoegawa K."/>
            <person name="de Jong P."/>
            <person name="Lindberg D.R."/>
            <person name="Seaver E.C."/>
            <person name="Weisblat D.A."/>
            <person name="Putnam N.H."/>
            <person name="Grigoriev I.V."/>
            <person name="Rokhsar D.S."/>
        </authorList>
    </citation>
    <scope>NUCLEOTIDE SEQUENCE</scope>
    <source>
        <strain evidence="8">I ESC-2004</strain>
    </source>
</reference>
<keyword evidence="8" id="KW-1185">Reference proteome</keyword>
<dbReference type="InterPro" id="IPR050130">
    <property type="entry name" value="ClpA_ClpB"/>
</dbReference>
<dbReference type="InterPro" id="IPR001270">
    <property type="entry name" value="ClpA/B"/>
</dbReference>
<dbReference type="Pfam" id="PF07724">
    <property type="entry name" value="AAA_2"/>
    <property type="match status" value="1"/>
</dbReference>
<gene>
    <name evidence="6" type="ORF">CAPTEDRAFT_151350</name>
</gene>
<name>R7U924_CAPTE</name>
<evidence type="ECO:0000256" key="2">
    <source>
        <dbReference type="ARBA" id="ARBA00022840"/>
    </source>
</evidence>
<dbReference type="Proteomes" id="UP000014760">
    <property type="component" value="Unassembled WGS sequence"/>
</dbReference>
<dbReference type="PANTHER" id="PTHR11638">
    <property type="entry name" value="ATP-DEPENDENT CLP PROTEASE"/>
    <property type="match status" value="1"/>
</dbReference>
<dbReference type="InterPro" id="IPR003959">
    <property type="entry name" value="ATPase_AAA_core"/>
</dbReference>
<evidence type="ECO:0000256" key="1">
    <source>
        <dbReference type="ARBA" id="ARBA00022741"/>
    </source>
</evidence>
<dbReference type="EMBL" id="AMQN01001856">
    <property type="status" value="NOT_ANNOTATED_CDS"/>
    <property type="molecule type" value="Genomic_DNA"/>
</dbReference>
<dbReference type="Pfam" id="PF00023">
    <property type="entry name" value="Ank"/>
    <property type="match status" value="1"/>
</dbReference>
<dbReference type="PROSITE" id="PS50088">
    <property type="entry name" value="ANK_REPEAT"/>
    <property type="match status" value="2"/>
</dbReference>
<evidence type="ECO:0000313" key="6">
    <source>
        <dbReference type="EMBL" id="ELU00197.1"/>
    </source>
</evidence>
<evidence type="ECO:0000259" key="4">
    <source>
        <dbReference type="SMART" id="SM00382"/>
    </source>
</evidence>
<dbReference type="Pfam" id="PF12796">
    <property type="entry name" value="Ank_2"/>
    <property type="match status" value="1"/>
</dbReference>
<feature type="repeat" description="ANK" evidence="3">
    <location>
        <begin position="121"/>
        <end position="153"/>
    </location>
</feature>
<dbReference type="AlphaFoldDB" id="R7U924"/>
<evidence type="ECO:0000313" key="7">
    <source>
        <dbReference type="EnsemblMetazoa" id="CapteP151350"/>
    </source>
</evidence>
<dbReference type="PRINTS" id="PR00300">
    <property type="entry name" value="CLPPROTEASEA"/>
</dbReference>
<dbReference type="HOGENOM" id="CLU_005070_9_3_1"/>
<dbReference type="InterPro" id="IPR036770">
    <property type="entry name" value="Ankyrin_rpt-contain_sf"/>
</dbReference>
<dbReference type="SMART" id="SM00382">
    <property type="entry name" value="AAA"/>
    <property type="match status" value="1"/>
</dbReference>
<keyword evidence="2" id="KW-0067">ATP-binding</keyword>
<evidence type="ECO:0000259" key="5">
    <source>
        <dbReference type="SMART" id="SM01086"/>
    </source>
</evidence>
<dbReference type="OrthoDB" id="47330at2759"/>
<keyword evidence="1" id="KW-0547">Nucleotide-binding</keyword>
<dbReference type="CDD" id="cd19499">
    <property type="entry name" value="RecA-like_ClpB_Hsp104-like"/>
    <property type="match status" value="1"/>
</dbReference>
<sequence>MANVMKFACINCMRFSKTLLNKKRLFVDPTLRNVLEGVNSYLGGVSIRPLSRISCLTQRRKYFVCSGLTLTAAAAAAFRPTECSNKEHKYDALFAAAKSGDLNQLQRALSQGLNVNERHELGWTSLHVAVMNKNMKAVRLLLEAGADPNIGDEFINAIKTAKDKNMNSLHVLVTREDEFSDRLNNHATFANFKGCTSLHYAVLTDDEAMVQILLDAGADPTKENDRGHTPMAYVHKQSIKEMLHAGKAKFVQIRKEQEAEERRKFPLELRLKENIIGQDGAITTVASAIRRKENGWYDEDHPLVFLFLGSSGIGKTELAKQVARYLHKNPKKGFIRIDMSEYQEKHEVAKFIGSPPGYVGHDEGGQLTKKLTEQPNAVVLFDEVDKAHPDVLTIMLQLFDEGRLTDGKGKTIECKDAIFIMTSNLASEEIADHAISLRREAEEVHQKRSQGTLSDLELNENVTISRKFKENVVRPILKYQFRRDEFLGRINEIVYFLPFSHSELTKLVIRELDIWAGKAQQKHGIELTWDRQVVDVLADGYDVHYGARSIKHEVERRVVSQLALAHERLLIEKGCALHLSVHNAHDSLTKGEKNTHTPPVIKIQKKGAYLDLRQNAFTDQ</sequence>
<dbReference type="InterPro" id="IPR002110">
    <property type="entry name" value="Ankyrin_rpt"/>
</dbReference>
<dbReference type="InterPro" id="IPR027417">
    <property type="entry name" value="P-loop_NTPase"/>
</dbReference>
<feature type="domain" description="Clp ATPase C-terminal" evidence="5">
    <location>
        <begin position="499"/>
        <end position="588"/>
    </location>
</feature>
<proteinExistence type="predicted"/>
<organism evidence="6">
    <name type="scientific">Capitella teleta</name>
    <name type="common">Polychaete worm</name>
    <dbReference type="NCBI Taxonomy" id="283909"/>
    <lineage>
        <taxon>Eukaryota</taxon>
        <taxon>Metazoa</taxon>
        <taxon>Spiralia</taxon>
        <taxon>Lophotrochozoa</taxon>
        <taxon>Annelida</taxon>
        <taxon>Polychaeta</taxon>
        <taxon>Sedentaria</taxon>
        <taxon>Scolecida</taxon>
        <taxon>Capitellidae</taxon>
        <taxon>Capitella</taxon>
    </lineage>
</organism>
<dbReference type="SUPFAM" id="SSF52540">
    <property type="entry name" value="P-loop containing nucleoside triphosphate hydrolases"/>
    <property type="match status" value="1"/>
</dbReference>